<dbReference type="SMART" id="SM00086">
    <property type="entry name" value="PAC"/>
    <property type="match status" value="2"/>
</dbReference>
<dbReference type="SMART" id="SM00091">
    <property type="entry name" value="PAS"/>
    <property type="match status" value="3"/>
</dbReference>
<dbReference type="PROSITE" id="PS50110">
    <property type="entry name" value="RESPONSE_REGULATORY"/>
    <property type="match status" value="1"/>
</dbReference>
<evidence type="ECO:0000256" key="5">
    <source>
        <dbReference type="ARBA" id="ARBA00023012"/>
    </source>
</evidence>
<dbReference type="InterPro" id="IPR000014">
    <property type="entry name" value="PAS"/>
</dbReference>
<keyword evidence="13" id="KW-1185">Reference proteome</keyword>
<evidence type="ECO:0000259" key="11">
    <source>
        <dbReference type="PROSITE" id="PS50113"/>
    </source>
</evidence>
<protein>
    <recommendedName>
        <fullName evidence="2">histidine kinase</fullName>
        <ecNumber evidence="2">2.7.13.3</ecNumber>
    </recommendedName>
</protein>
<dbReference type="InterPro" id="IPR003594">
    <property type="entry name" value="HATPase_dom"/>
</dbReference>
<dbReference type="CDD" id="cd00075">
    <property type="entry name" value="HATPase"/>
    <property type="match status" value="1"/>
</dbReference>
<comment type="caution">
    <text evidence="6">Lacks conserved residue(s) required for the propagation of feature annotation.</text>
</comment>
<dbReference type="InterPro" id="IPR036890">
    <property type="entry name" value="HATPase_C_sf"/>
</dbReference>
<comment type="caution">
    <text evidence="12">The sequence shown here is derived from an EMBL/GenBank/DDBJ whole genome shotgun (WGS) entry which is preliminary data.</text>
</comment>
<comment type="catalytic activity">
    <reaction evidence="1">
        <text>ATP + protein L-histidine = ADP + protein N-phospho-L-histidine.</text>
        <dbReference type="EC" id="2.7.13.3"/>
    </reaction>
</comment>
<dbReference type="AlphaFoldDB" id="M0JGB9"/>
<feature type="domain" description="Response regulatory" evidence="9">
    <location>
        <begin position="13"/>
        <end position="129"/>
    </location>
</feature>
<evidence type="ECO:0000256" key="6">
    <source>
        <dbReference type="PROSITE-ProRule" id="PRU00169"/>
    </source>
</evidence>
<dbReference type="Pfam" id="PF02518">
    <property type="entry name" value="HATPase_c"/>
    <property type="match status" value="1"/>
</dbReference>
<keyword evidence="4 12" id="KW-0418">Kinase</keyword>
<dbReference type="EMBL" id="AOLP01000004">
    <property type="protein sequence ID" value="EMA07423.1"/>
    <property type="molecule type" value="Genomic_DNA"/>
</dbReference>
<dbReference type="NCBIfam" id="TIGR00229">
    <property type="entry name" value="sensory_box"/>
    <property type="match status" value="2"/>
</dbReference>
<dbReference type="SUPFAM" id="SSF52172">
    <property type="entry name" value="CheY-like"/>
    <property type="match status" value="1"/>
</dbReference>
<evidence type="ECO:0000256" key="3">
    <source>
        <dbReference type="ARBA" id="ARBA00022679"/>
    </source>
</evidence>
<dbReference type="SMART" id="SM00387">
    <property type="entry name" value="HATPase_c"/>
    <property type="match status" value="1"/>
</dbReference>
<dbReference type="InterPro" id="IPR013656">
    <property type="entry name" value="PAS_4"/>
</dbReference>
<dbReference type="CDD" id="cd00082">
    <property type="entry name" value="HisKA"/>
    <property type="match status" value="1"/>
</dbReference>
<dbReference type="SUPFAM" id="SSF55785">
    <property type="entry name" value="PYP-like sensor domain (PAS domain)"/>
    <property type="match status" value="3"/>
</dbReference>
<keyword evidence="5" id="KW-0902">Two-component regulatory system</keyword>
<dbReference type="PATRIC" id="fig|662478.6.peg.659"/>
<dbReference type="InterPro" id="IPR005467">
    <property type="entry name" value="His_kinase_dom"/>
</dbReference>
<organism evidence="12 13">
    <name type="scientific">Haloferax denitrificans ATCC 35960</name>
    <dbReference type="NCBI Taxonomy" id="662478"/>
    <lineage>
        <taxon>Archaea</taxon>
        <taxon>Methanobacteriati</taxon>
        <taxon>Methanobacteriota</taxon>
        <taxon>Stenosarchaea group</taxon>
        <taxon>Halobacteria</taxon>
        <taxon>Halobacteriales</taxon>
        <taxon>Haloferacaceae</taxon>
        <taxon>Haloferax</taxon>
    </lineage>
</organism>
<dbReference type="CDD" id="cd00130">
    <property type="entry name" value="PAS"/>
    <property type="match status" value="3"/>
</dbReference>
<evidence type="ECO:0000256" key="7">
    <source>
        <dbReference type="SAM" id="MobiDB-lite"/>
    </source>
</evidence>
<dbReference type="Gene3D" id="1.10.287.130">
    <property type="match status" value="1"/>
</dbReference>
<feature type="domain" description="PAC" evidence="11">
    <location>
        <begin position="228"/>
        <end position="279"/>
    </location>
</feature>
<evidence type="ECO:0000256" key="1">
    <source>
        <dbReference type="ARBA" id="ARBA00000085"/>
    </source>
</evidence>
<feature type="region of interest" description="Disordered" evidence="7">
    <location>
        <begin position="780"/>
        <end position="835"/>
    </location>
</feature>
<dbReference type="GO" id="GO:0000155">
    <property type="term" value="F:phosphorelay sensor kinase activity"/>
    <property type="evidence" value="ECO:0007669"/>
    <property type="project" value="InterPro"/>
</dbReference>
<dbReference type="PANTHER" id="PTHR43711">
    <property type="entry name" value="TWO-COMPONENT HISTIDINE KINASE"/>
    <property type="match status" value="1"/>
</dbReference>
<dbReference type="InterPro" id="IPR050736">
    <property type="entry name" value="Sensor_HK_Regulatory"/>
</dbReference>
<dbReference type="SMART" id="SM00388">
    <property type="entry name" value="HisKA"/>
    <property type="match status" value="1"/>
</dbReference>
<feature type="domain" description="PAS" evidence="10">
    <location>
        <begin position="142"/>
        <end position="225"/>
    </location>
</feature>
<evidence type="ECO:0000256" key="4">
    <source>
        <dbReference type="ARBA" id="ARBA00022777"/>
    </source>
</evidence>
<feature type="domain" description="PAS" evidence="10">
    <location>
        <begin position="273"/>
        <end position="343"/>
    </location>
</feature>
<dbReference type="SUPFAM" id="SSF55781">
    <property type="entry name" value="GAF domain-like"/>
    <property type="match status" value="1"/>
</dbReference>
<dbReference type="InterPro" id="IPR003661">
    <property type="entry name" value="HisK_dim/P_dom"/>
</dbReference>
<dbReference type="Proteomes" id="UP000011553">
    <property type="component" value="Unassembled WGS sequence"/>
</dbReference>
<dbReference type="InterPro" id="IPR001789">
    <property type="entry name" value="Sig_transdc_resp-reg_receiver"/>
</dbReference>
<dbReference type="InterPro" id="IPR011006">
    <property type="entry name" value="CheY-like_superfamily"/>
</dbReference>
<dbReference type="RefSeq" id="WP_004967857.1">
    <property type="nucleotide sequence ID" value="NZ_AOLP01000004.1"/>
</dbReference>
<dbReference type="PANTHER" id="PTHR43711:SF1">
    <property type="entry name" value="HISTIDINE KINASE 1"/>
    <property type="match status" value="1"/>
</dbReference>
<accession>M0JGB9</accession>
<feature type="compositionally biased region" description="Basic and acidic residues" evidence="7">
    <location>
        <begin position="802"/>
        <end position="827"/>
    </location>
</feature>
<dbReference type="PROSITE" id="PS50109">
    <property type="entry name" value="HIS_KIN"/>
    <property type="match status" value="1"/>
</dbReference>
<evidence type="ECO:0000259" key="8">
    <source>
        <dbReference type="PROSITE" id="PS50109"/>
    </source>
</evidence>
<dbReference type="InterPro" id="IPR036097">
    <property type="entry name" value="HisK_dim/P_sf"/>
</dbReference>
<evidence type="ECO:0000313" key="12">
    <source>
        <dbReference type="EMBL" id="EMA07423.1"/>
    </source>
</evidence>
<dbReference type="SUPFAM" id="SSF55874">
    <property type="entry name" value="ATPase domain of HSP90 chaperone/DNA topoisomerase II/histidine kinase"/>
    <property type="match status" value="1"/>
</dbReference>
<dbReference type="Gene3D" id="3.30.565.10">
    <property type="entry name" value="Histidine kinase-like ATPase, C-terminal domain"/>
    <property type="match status" value="1"/>
</dbReference>
<dbReference type="EC" id="2.7.13.3" evidence="2"/>
<dbReference type="InterPro" id="IPR001610">
    <property type="entry name" value="PAC"/>
</dbReference>
<evidence type="ECO:0000256" key="2">
    <source>
        <dbReference type="ARBA" id="ARBA00012438"/>
    </source>
</evidence>
<reference evidence="12 13" key="1">
    <citation type="journal article" date="2014" name="PLoS Genet.">
        <title>Phylogenetically driven sequencing of extremely halophilic archaea reveals strategies for static and dynamic osmo-response.</title>
        <authorList>
            <person name="Becker E.A."/>
            <person name="Seitzer P.M."/>
            <person name="Tritt A."/>
            <person name="Larsen D."/>
            <person name="Krusor M."/>
            <person name="Yao A.I."/>
            <person name="Wu D."/>
            <person name="Madern D."/>
            <person name="Eisen J.A."/>
            <person name="Darling A.E."/>
            <person name="Facciotti M.T."/>
        </authorList>
    </citation>
    <scope>NUCLEOTIDE SEQUENCE [LARGE SCALE GENOMIC DNA]</scope>
    <source>
        <strain evidence="12 13">ATCC 35960</strain>
    </source>
</reference>
<evidence type="ECO:0000313" key="13">
    <source>
        <dbReference type="Proteomes" id="UP000011553"/>
    </source>
</evidence>
<dbReference type="Gene3D" id="3.40.50.2300">
    <property type="match status" value="1"/>
</dbReference>
<proteinExistence type="predicted"/>
<dbReference type="Gene3D" id="3.30.450.20">
    <property type="entry name" value="PAS domain"/>
    <property type="match status" value="3"/>
</dbReference>
<dbReference type="PROSITE" id="PS50112">
    <property type="entry name" value="PAS"/>
    <property type="match status" value="2"/>
</dbReference>
<dbReference type="InterPro" id="IPR000700">
    <property type="entry name" value="PAS-assoc_C"/>
</dbReference>
<gene>
    <name evidence="12" type="ORF">C438_03517</name>
</gene>
<feature type="domain" description="PAC" evidence="11">
    <location>
        <begin position="455"/>
        <end position="507"/>
    </location>
</feature>
<dbReference type="Pfam" id="PF00512">
    <property type="entry name" value="HisKA"/>
    <property type="match status" value="1"/>
</dbReference>
<dbReference type="PROSITE" id="PS50113">
    <property type="entry name" value="PAC"/>
    <property type="match status" value="2"/>
</dbReference>
<dbReference type="Pfam" id="PF08448">
    <property type="entry name" value="PAS_4"/>
    <property type="match status" value="3"/>
</dbReference>
<keyword evidence="3" id="KW-0808">Transferase</keyword>
<name>M0JGB9_9EURY</name>
<evidence type="ECO:0000259" key="10">
    <source>
        <dbReference type="PROSITE" id="PS50112"/>
    </source>
</evidence>
<dbReference type="InterPro" id="IPR035965">
    <property type="entry name" value="PAS-like_dom_sf"/>
</dbReference>
<evidence type="ECO:0000259" key="9">
    <source>
        <dbReference type="PROSITE" id="PS50110"/>
    </source>
</evidence>
<dbReference type="SUPFAM" id="SSF47384">
    <property type="entry name" value="Homodimeric domain of signal transducing histidine kinase"/>
    <property type="match status" value="1"/>
</dbReference>
<feature type="domain" description="Histidine kinase" evidence="8">
    <location>
        <begin position="669"/>
        <end position="912"/>
    </location>
</feature>
<sequence length="923" mass="99462">MFPPSSGSTSVGAILYVAADGAVSDSAVSALRDAFERPVERAGSAAAARSALADRAVSCLVAAADLPDGLDLDALVTAAADARAGAPVVVYAAAGDEALAARAVSLGVDDYLVCDEADDSHAALVESVRALFERDADDRSPETRSYRVIVEAMEDGAFVLDENRRVEYVNPRIEAITGRASESLRGERFESLRGERFESLVDAGLFPADEYERYRDAVSRVLSKGVTERLDVRFVDADGVSRLFELSLSPVGGGERVTGVVGIPRDVTDRETATTQRGELLERMTDAFFALDADWRFVYLNDRARDVFGEVREPDLGERIWDLVPSPDGTELYERYHEAMRTQESVTFETYSEPYDGWFEVRAYPSPSGLSVYFRDVTTRKRHLHALESTNQRLETVLQNLPVILSAFDAEGVFTMSEGAGLESLDREPGEVVGRSAFDLYDDTPAVTDAIERGLSGEAVDARIEYRGAVYDAWYRPVFDDDGEVSELLGVAIDVTNRARLEAGLRSLQAVTQDFILTESVEEVAALAVEVVPELVPDADATVWLANDRGGLSPAASNAGQFDSGARIEASPSGFESEAVTRVDAAAVDDRLLSPDSDAASVLRVPLGSHGLLVASTPDAFLDVDEDLLELLGSTVTSALSGTVREQELRNREADLAAANERLDDFVSIVAHDLRNPLAIATGYLDLGMESGERAHLERAANAVDRMSELVEEVLDLARQRTPVVDATPVDLARVVDHAWRFVDTGDATLVREELFTVDGDDGRLLRLFENLFRNAVEHGSTGNQTASGDAAEHGSAGSRIPSDDAVEHGSTSRRDTPDDPAERDTPPDEPLTVRVGTLDDRTGFYVADNGVGIPENIRERVFDHGYTTTARGTGFGLAIVDDIADAHGWSVSLSESAEGGARFEFVTQSEGLAATGSAGTDD</sequence>